<sequence>MNAILHEDFLFVVSEEAAEKALLDVGQGLRRGVLAPFLGPGLVALQAGERRVPAAPEEVAAALHLRAPAPSRIRTNMWSVAQHIEQRRHRNTLKAWMAEIFSAEPQPAALHRWLAGLALPLIVDSWYDGAMRAALVESGRTDFASIQGITRAGEVRDIWTRIYGADGNATDDPAASTAATILYEPHGSARPAGNFLVADSDYVEVLTEIDIQTPIPEVVRDRRGSLGFVFLGCRFDDQMLRTYARQIIKRSKGPHYAVMSGAELTRNERRFLIANGITLIDMPLSDAINLVIGAEPAPEPSDGGALRTS</sequence>
<comment type="caution">
    <text evidence="1">The sequence shown here is derived from an EMBL/GenBank/DDBJ whole genome shotgun (WGS) entry which is preliminary data.</text>
</comment>
<accession>A0A6I7HMX5</accession>
<name>A0A6I7HMX5_9HYPH</name>
<organism evidence="1 2">
    <name type="scientific">Ciceribacter lividus</name>
    <dbReference type="NCBI Taxonomy" id="1197950"/>
    <lineage>
        <taxon>Bacteria</taxon>
        <taxon>Pseudomonadati</taxon>
        <taxon>Pseudomonadota</taxon>
        <taxon>Alphaproteobacteria</taxon>
        <taxon>Hyphomicrobiales</taxon>
        <taxon>Rhizobiaceae</taxon>
        <taxon>Ciceribacter</taxon>
    </lineage>
</organism>
<dbReference type="Proteomes" id="UP000252582">
    <property type="component" value="Unassembled WGS sequence"/>
</dbReference>
<gene>
    <name evidence="1" type="ORF">DFR48_106184</name>
</gene>
<dbReference type="AlphaFoldDB" id="A0A6I7HMX5"/>
<proteinExistence type="predicted"/>
<evidence type="ECO:0000313" key="2">
    <source>
        <dbReference type="Proteomes" id="UP000252582"/>
    </source>
</evidence>
<dbReference type="Pfam" id="PF13289">
    <property type="entry name" value="SIR2_2"/>
    <property type="match status" value="1"/>
</dbReference>
<protein>
    <submittedName>
        <fullName evidence="1">SIR2-like protein</fullName>
    </submittedName>
</protein>
<keyword evidence="2" id="KW-1185">Reference proteome</keyword>
<dbReference type="EMBL" id="QPIX01000006">
    <property type="protein sequence ID" value="RCW24062.1"/>
    <property type="molecule type" value="Genomic_DNA"/>
</dbReference>
<reference evidence="1 2" key="1">
    <citation type="submission" date="2018-07" db="EMBL/GenBank/DDBJ databases">
        <title>Genomic Encyclopedia of Type Strains, Phase IV (KMG-IV): sequencing the most valuable type-strain genomes for metagenomic binning, comparative biology and taxonomic classification.</title>
        <authorList>
            <person name="Goeker M."/>
        </authorList>
    </citation>
    <scope>NUCLEOTIDE SEQUENCE [LARGE SCALE GENOMIC DNA]</scope>
    <source>
        <strain evidence="1 2">DSM 25528</strain>
    </source>
</reference>
<dbReference type="RefSeq" id="WP_114363475.1">
    <property type="nucleotide sequence ID" value="NZ_QPIX01000006.1"/>
</dbReference>
<evidence type="ECO:0000313" key="1">
    <source>
        <dbReference type="EMBL" id="RCW24062.1"/>
    </source>
</evidence>